<keyword evidence="2" id="KW-1185">Reference proteome</keyword>
<dbReference type="AlphaFoldDB" id="A0A7X1B1D8"/>
<evidence type="ECO:0000313" key="1">
    <source>
        <dbReference type="EMBL" id="MBC2603826.1"/>
    </source>
</evidence>
<dbReference type="RefSeq" id="WP_185694443.1">
    <property type="nucleotide sequence ID" value="NZ_JACHVA010000133.1"/>
</dbReference>
<sequence>MKNESIQPPRFSSALDPIPDYLTHYFERTAGPFLNICDLDDEEVQKIREFELSNDIKWSRFKMWPEFMKSRKAADDLLMRLYEEKFQKSPAHRPVFAVLGDFHEIPCLYANPGSVRIEIADLREDEVTFMYPDHAHLIQFFDHDAPAFGVPLPENYSEERMPCWGKLFTYQDLHEIHVEYGIKKAIERCLNTPGSFVFSYVEAHIWTRDLKFTPIDHEPTGKCKKA</sequence>
<gene>
    <name evidence="1" type="ORF">H5P30_18765</name>
</gene>
<comment type="caution">
    <text evidence="1">The sequence shown here is derived from an EMBL/GenBank/DDBJ whole genome shotgun (WGS) entry which is preliminary data.</text>
</comment>
<organism evidence="1 2">
    <name type="scientific">Puniceicoccus vermicola</name>
    <dbReference type="NCBI Taxonomy" id="388746"/>
    <lineage>
        <taxon>Bacteria</taxon>
        <taxon>Pseudomonadati</taxon>
        <taxon>Verrucomicrobiota</taxon>
        <taxon>Opitutia</taxon>
        <taxon>Puniceicoccales</taxon>
        <taxon>Puniceicoccaceae</taxon>
        <taxon>Puniceicoccus</taxon>
    </lineage>
</organism>
<dbReference type="EMBL" id="JACHVA010000133">
    <property type="protein sequence ID" value="MBC2603826.1"/>
    <property type="molecule type" value="Genomic_DNA"/>
</dbReference>
<name>A0A7X1B1D8_9BACT</name>
<dbReference type="Proteomes" id="UP000525652">
    <property type="component" value="Unassembled WGS sequence"/>
</dbReference>
<reference evidence="1 2" key="1">
    <citation type="submission" date="2020-07" db="EMBL/GenBank/DDBJ databases">
        <authorList>
            <person name="Feng X."/>
        </authorList>
    </citation>
    <scope>NUCLEOTIDE SEQUENCE [LARGE SCALE GENOMIC DNA]</scope>
    <source>
        <strain evidence="1 2">JCM14086</strain>
    </source>
</reference>
<protein>
    <submittedName>
        <fullName evidence="1">Uncharacterized protein</fullName>
    </submittedName>
</protein>
<proteinExistence type="predicted"/>
<accession>A0A7X1B1D8</accession>
<evidence type="ECO:0000313" key="2">
    <source>
        <dbReference type="Proteomes" id="UP000525652"/>
    </source>
</evidence>